<dbReference type="PRINTS" id="PR00258">
    <property type="entry name" value="SPERACTRCPTR"/>
</dbReference>
<dbReference type="GO" id="GO:0005507">
    <property type="term" value="F:copper ion binding"/>
    <property type="evidence" value="ECO:0007669"/>
    <property type="project" value="InterPro"/>
</dbReference>
<dbReference type="Pfam" id="PF00530">
    <property type="entry name" value="SRCR"/>
    <property type="match status" value="3"/>
</dbReference>
<evidence type="ECO:0000256" key="13">
    <source>
        <dbReference type="ARBA" id="ARBA00023170"/>
    </source>
</evidence>
<dbReference type="FunFam" id="3.10.250.10:FF:000007">
    <property type="entry name" value="Soluble scavenger receptor cysteine-rich domain-containing protein SSC5D"/>
    <property type="match status" value="1"/>
</dbReference>
<comment type="catalytic activity">
    <reaction evidence="16">
        <text>L-lysyl-[protein] + O2 + H2O = (S)-2-amino-6-oxohexanoyl-[protein] + H2O2 + NH4(+)</text>
        <dbReference type="Rhea" id="RHEA:24544"/>
        <dbReference type="Rhea" id="RHEA-COMP:9752"/>
        <dbReference type="Rhea" id="RHEA-COMP:12448"/>
        <dbReference type="ChEBI" id="CHEBI:15377"/>
        <dbReference type="ChEBI" id="CHEBI:15379"/>
        <dbReference type="ChEBI" id="CHEBI:16240"/>
        <dbReference type="ChEBI" id="CHEBI:28938"/>
        <dbReference type="ChEBI" id="CHEBI:29969"/>
        <dbReference type="ChEBI" id="CHEBI:131803"/>
        <dbReference type="EC" id="1.4.3.13"/>
    </reaction>
</comment>
<feature type="chain" id="PRO_5041210232" description="protein-lysine 6-oxidase" evidence="18">
    <location>
        <begin position="23"/>
        <end position="697"/>
    </location>
</feature>
<evidence type="ECO:0000256" key="6">
    <source>
        <dbReference type="ARBA" id="ARBA00022723"/>
    </source>
</evidence>
<feature type="domain" description="SRCR" evidence="19">
    <location>
        <begin position="287"/>
        <end position="389"/>
    </location>
</feature>
<feature type="signal peptide" evidence="18">
    <location>
        <begin position="1"/>
        <end position="22"/>
    </location>
</feature>
<feature type="disulfide bond" evidence="17">
    <location>
        <begin position="101"/>
        <end position="111"/>
    </location>
</feature>
<dbReference type="AlphaFoldDB" id="A0AA35SRL2"/>
<evidence type="ECO:0000256" key="1">
    <source>
        <dbReference type="ARBA" id="ARBA00001935"/>
    </source>
</evidence>
<comment type="similarity">
    <text evidence="3">Belongs to the lysyl oxidase family.</text>
</comment>
<dbReference type="EMBL" id="CASHTH010002723">
    <property type="protein sequence ID" value="CAI8034309.1"/>
    <property type="molecule type" value="Genomic_DNA"/>
</dbReference>
<keyword evidence="21" id="KW-1185">Reference proteome</keyword>
<keyword evidence="9" id="KW-0801">TPQ</keyword>
<dbReference type="EC" id="1.4.3.13" evidence="15"/>
<dbReference type="PANTHER" id="PTHR45817:SF4">
    <property type="entry name" value="LYSYL OXIDASE-LIKE-RELATED"/>
    <property type="match status" value="1"/>
</dbReference>
<accession>A0AA35SRL2</accession>
<feature type="domain" description="SRCR" evidence="19">
    <location>
        <begin position="31"/>
        <end position="132"/>
    </location>
</feature>
<keyword evidence="7 18" id="KW-0732">Signal</keyword>
<evidence type="ECO:0000256" key="5">
    <source>
        <dbReference type="ARBA" id="ARBA00022525"/>
    </source>
</evidence>
<dbReference type="PANTHER" id="PTHR45817">
    <property type="entry name" value="LYSYL OXIDASE-LIKE-RELATED"/>
    <property type="match status" value="1"/>
</dbReference>
<dbReference type="GO" id="GO:0004720">
    <property type="term" value="F:protein-lysine 6-oxidase activity"/>
    <property type="evidence" value="ECO:0007669"/>
    <property type="project" value="UniProtKB-EC"/>
</dbReference>
<keyword evidence="10" id="KW-0560">Oxidoreductase</keyword>
<evidence type="ECO:0000256" key="14">
    <source>
        <dbReference type="ARBA" id="ARBA00023180"/>
    </source>
</evidence>
<evidence type="ECO:0000256" key="3">
    <source>
        <dbReference type="ARBA" id="ARBA00007492"/>
    </source>
</evidence>
<evidence type="ECO:0000256" key="7">
    <source>
        <dbReference type="ARBA" id="ARBA00022729"/>
    </source>
</evidence>
<evidence type="ECO:0000256" key="16">
    <source>
        <dbReference type="ARBA" id="ARBA00047861"/>
    </source>
</evidence>
<evidence type="ECO:0000256" key="11">
    <source>
        <dbReference type="ARBA" id="ARBA00023008"/>
    </source>
</evidence>
<evidence type="ECO:0000313" key="20">
    <source>
        <dbReference type="EMBL" id="CAI8034309.1"/>
    </source>
</evidence>
<dbReference type="InterPro" id="IPR001695">
    <property type="entry name" value="Lysyl_oxidase"/>
</dbReference>
<feature type="disulfide bond" evidence="17">
    <location>
        <begin position="356"/>
        <end position="366"/>
    </location>
</feature>
<evidence type="ECO:0000256" key="10">
    <source>
        <dbReference type="ARBA" id="ARBA00023002"/>
    </source>
</evidence>
<dbReference type="GO" id="GO:0016020">
    <property type="term" value="C:membrane"/>
    <property type="evidence" value="ECO:0007669"/>
    <property type="project" value="InterPro"/>
</dbReference>
<dbReference type="PROSITE" id="PS50287">
    <property type="entry name" value="SRCR_2"/>
    <property type="match status" value="3"/>
</dbReference>
<dbReference type="Pfam" id="PF01186">
    <property type="entry name" value="Lysyl_oxidase"/>
    <property type="match status" value="1"/>
</dbReference>
<evidence type="ECO:0000256" key="9">
    <source>
        <dbReference type="ARBA" id="ARBA00022772"/>
    </source>
</evidence>
<dbReference type="SMART" id="SM00202">
    <property type="entry name" value="SR"/>
    <property type="match status" value="3"/>
</dbReference>
<name>A0AA35SRL2_GEOBA</name>
<comment type="caution">
    <text evidence="17">Lacks conserved residue(s) required for the propagation of feature annotation.</text>
</comment>
<evidence type="ECO:0000259" key="19">
    <source>
        <dbReference type="PROSITE" id="PS50287"/>
    </source>
</evidence>
<proteinExistence type="inferred from homology"/>
<dbReference type="InterPro" id="IPR001190">
    <property type="entry name" value="SRCR"/>
</dbReference>
<dbReference type="InterPro" id="IPR036772">
    <property type="entry name" value="SRCR-like_dom_sf"/>
</dbReference>
<evidence type="ECO:0000256" key="8">
    <source>
        <dbReference type="ARBA" id="ARBA00022737"/>
    </source>
</evidence>
<evidence type="ECO:0000256" key="2">
    <source>
        <dbReference type="ARBA" id="ARBA00004239"/>
    </source>
</evidence>
<feature type="domain" description="SRCR" evidence="19">
    <location>
        <begin position="144"/>
        <end position="275"/>
    </location>
</feature>
<dbReference type="FunFam" id="3.10.250.10:FF:000001">
    <property type="entry name" value="Lysyl oxidase 4 isoform X1"/>
    <property type="match status" value="1"/>
</dbReference>
<dbReference type="Gene3D" id="3.10.250.10">
    <property type="entry name" value="SRCR-like domain"/>
    <property type="match status" value="3"/>
</dbReference>
<keyword evidence="14" id="KW-0325">Glycoprotein</keyword>
<keyword evidence="12 17" id="KW-1015">Disulfide bond</keyword>
<keyword evidence="5" id="KW-0964">Secreted</keyword>
<reference evidence="20" key="1">
    <citation type="submission" date="2023-03" db="EMBL/GenBank/DDBJ databases">
        <authorList>
            <person name="Steffen K."/>
            <person name="Cardenas P."/>
        </authorList>
    </citation>
    <scope>NUCLEOTIDE SEQUENCE</scope>
</reference>
<comment type="caution">
    <text evidence="20">The sequence shown here is derived from an EMBL/GenBank/DDBJ whole genome shotgun (WGS) entry which is preliminary data.</text>
</comment>
<dbReference type="GO" id="GO:0005615">
    <property type="term" value="C:extracellular space"/>
    <property type="evidence" value="ECO:0007669"/>
    <property type="project" value="TreeGrafter"/>
</dbReference>
<dbReference type="InterPro" id="IPR019828">
    <property type="entry name" value="Lysyl_oxidase_CS"/>
</dbReference>
<gene>
    <name evidence="20" type="ORF">GBAR_LOCUS19330</name>
</gene>
<feature type="disulfide bond" evidence="17">
    <location>
        <begin position="244"/>
        <end position="254"/>
    </location>
</feature>
<evidence type="ECO:0000256" key="17">
    <source>
        <dbReference type="PROSITE-ProRule" id="PRU00196"/>
    </source>
</evidence>
<evidence type="ECO:0000313" key="21">
    <source>
        <dbReference type="Proteomes" id="UP001174909"/>
    </source>
</evidence>
<sequence>MDLRVVLLLLLCAVGKWHAAAAEPCSREASMRLVDGPSSNCGRVEVCHDGVWGTVCDDSFDSRDADVVCRTVGGFEEHLSRHLRAYFGEGTGPIWLDNLSCAWSFTNITQCTPLNWGRHDCEHDEDVGVCCKKVPAPKPPHLPVRLVASCGHRVPYPKCPDTFHPHGVPSISGILEVQVNGGWGRIGAVDWNSAAATALCGEMGYPLATALTDETIGLESGSGTGFLAPLSTSNSMTYLHGLECTGKERELLSCFFSALGPQANPMGRVAAVNCSCKPYLPPENSMLRLKGGVWPWQGRVEVFKDGKWGTVCDVRFDLHDGNIVCRELGYGSVETIFPRGRQGQALGPIHLSNCQCTGTEEHLIDCPCTTGREVERQCKHTGDVGVLCHVPNSTSTDEMVVSEYRHPNERAPWIFHSYVEVSLPALTETTSSALRNGLVCASVVTRACGEVFCRYMKGMFLSVLSKGDDMPRGYSGFAYAGQMSCSGDEGSFSDCDVSLHSASSCPDGYAVIDCTPGAPDLVPDVARLRDSMLARRYIDRLPIYYLLCALEEGCLSTSANDAPQTNERHLLRFDSMAWNLGMADFRPITLMSEWEWHSCHNHYHSMEEFVHYDLFNATTGEKVAEGHKASFCLEDSFCGLYYSSRFHCAYHQQGISVGCADIYGSYLDCQWVDMTGNWGRRLYPAGSPEPKPSCGGE</sequence>
<keyword evidence="11" id="KW-0186">Copper</keyword>
<comment type="subcellular location">
    <subcellularLocation>
        <location evidence="2">Secreted</location>
        <location evidence="2">Extracellular space</location>
    </subcellularLocation>
</comment>
<dbReference type="PRINTS" id="PR00074">
    <property type="entry name" value="LYSYLOXIDASE"/>
</dbReference>
<comment type="cofactor">
    <cofactor evidence="1">
        <name>Cu cation</name>
        <dbReference type="ChEBI" id="CHEBI:23378"/>
    </cofactor>
</comment>
<dbReference type="GO" id="GO:0030199">
    <property type="term" value="P:collagen fibril organization"/>
    <property type="evidence" value="ECO:0007669"/>
    <property type="project" value="TreeGrafter"/>
</dbReference>
<evidence type="ECO:0000256" key="18">
    <source>
        <dbReference type="SAM" id="SignalP"/>
    </source>
</evidence>
<protein>
    <recommendedName>
        <fullName evidence="15">protein-lysine 6-oxidase</fullName>
        <ecNumber evidence="15">1.4.3.13</ecNumber>
    </recommendedName>
</protein>
<keyword evidence="8" id="KW-0677">Repeat</keyword>
<keyword evidence="6" id="KW-0479">Metal-binding</keyword>
<evidence type="ECO:0000256" key="15">
    <source>
        <dbReference type="ARBA" id="ARBA00038869"/>
    </source>
</evidence>
<evidence type="ECO:0000256" key="12">
    <source>
        <dbReference type="ARBA" id="ARBA00023157"/>
    </source>
</evidence>
<keyword evidence="13" id="KW-0675">Receptor</keyword>
<organism evidence="20 21">
    <name type="scientific">Geodia barretti</name>
    <name type="common">Barrett's horny sponge</name>
    <dbReference type="NCBI Taxonomy" id="519541"/>
    <lineage>
        <taxon>Eukaryota</taxon>
        <taxon>Metazoa</taxon>
        <taxon>Porifera</taxon>
        <taxon>Demospongiae</taxon>
        <taxon>Heteroscleromorpha</taxon>
        <taxon>Tetractinellida</taxon>
        <taxon>Astrophorina</taxon>
        <taxon>Geodiidae</taxon>
        <taxon>Geodia</taxon>
    </lineage>
</organism>
<dbReference type="InterPro" id="IPR050912">
    <property type="entry name" value="LOX-like_protein"/>
</dbReference>
<dbReference type="PROSITE" id="PS00420">
    <property type="entry name" value="SRCR_1"/>
    <property type="match status" value="2"/>
</dbReference>
<evidence type="ECO:0000256" key="4">
    <source>
        <dbReference type="ARBA" id="ARBA00022477"/>
    </source>
</evidence>
<dbReference type="SUPFAM" id="SSF56487">
    <property type="entry name" value="SRCR-like"/>
    <property type="match status" value="4"/>
</dbReference>
<dbReference type="Proteomes" id="UP001174909">
    <property type="component" value="Unassembled WGS sequence"/>
</dbReference>
<dbReference type="PROSITE" id="PS00926">
    <property type="entry name" value="LYSYL_OXIDASE"/>
    <property type="match status" value="1"/>
</dbReference>
<keyword evidence="4" id="KW-0886">LTQ</keyword>